<dbReference type="Pfam" id="PF25023">
    <property type="entry name" value="TEN_YD-shell"/>
    <property type="match status" value="1"/>
</dbReference>
<dbReference type="InterPro" id="IPR056823">
    <property type="entry name" value="TEN-like_YD-shell"/>
</dbReference>
<reference evidence="4" key="1">
    <citation type="journal article" date="2019" name="Int. J. Syst. Evol. Microbiol.">
        <title>The Global Catalogue of Microorganisms (GCM) 10K type strain sequencing project: providing services to taxonomists for standard genome sequencing and annotation.</title>
        <authorList>
            <consortium name="The Broad Institute Genomics Platform"/>
            <consortium name="The Broad Institute Genome Sequencing Center for Infectious Disease"/>
            <person name="Wu L."/>
            <person name="Ma J."/>
        </authorList>
    </citation>
    <scope>NUCLEOTIDE SEQUENCE [LARGE SCALE GENOMIC DNA]</scope>
    <source>
        <strain evidence="4">CGMCC 1.12966</strain>
    </source>
</reference>
<dbReference type="Gene3D" id="2.180.10.10">
    <property type="entry name" value="RHS repeat-associated core"/>
    <property type="match status" value="1"/>
</dbReference>
<keyword evidence="1" id="KW-0677">Repeat</keyword>
<keyword evidence="4" id="KW-1185">Reference proteome</keyword>
<evidence type="ECO:0000313" key="3">
    <source>
        <dbReference type="EMBL" id="GHE33672.1"/>
    </source>
</evidence>
<gene>
    <name evidence="3" type="ORF">GCM10017764_16100</name>
</gene>
<protein>
    <recommendedName>
        <fullName evidence="2">Teneurin-like YD-shell domain-containing protein</fullName>
    </recommendedName>
</protein>
<evidence type="ECO:0000313" key="4">
    <source>
        <dbReference type="Proteomes" id="UP000620550"/>
    </source>
</evidence>
<dbReference type="EMBL" id="BNAF01000005">
    <property type="protein sequence ID" value="GHE33672.1"/>
    <property type="molecule type" value="Genomic_DNA"/>
</dbReference>
<comment type="caution">
    <text evidence="3">The sequence shown here is derived from an EMBL/GenBank/DDBJ whole genome shotgun (WGS) entry which is preliminary data.</text>
</comment>
<accession>A0ABQ3HYU2</accession>
<feature type="domain" description="Teneurin-like YD-shell" evidence="2">
    <location>
        <begin position="14"/>
        <end position="66"/>
    </location>
</feature>
<organism evidence="3 4">
    <name type="scientific">Sphingobacterium griseoflavum</name>
    <dbReference type="NCBI Taxonomy" id="1474952"/>
    <lineage>
        <taxon>Bacteria</taxon>
        <taxon>Pseudomonadati</taxon>
        <taxon>Bacteroidota</taxon>
        <taxon>Sphingobacteriia</taxon>
        <taxon>Sphingobacteriales</taxon>
        <taxon>Sphingobacteriaceae</taxon>
        <taxon>Sphingobacterium</taxon>
    </lineage>
</organism>
<proteinExistence type="predicted"/>
<evidence type="ECO:0000256" key="1">
    <source>
        <dbReference type="ARBA" id="ARBA00022737"/>
    </source>
</evidence>
<evidence type="ECO:0000259" key="2">
    <source>
        <dbReference type="Pfam" id="PF25023"/>
    </source>
</evidence>
<name>A0ABQ3HYU2_9SPHI</name>
<dbReference type="Proteomes" id="UP000620550">
    <property type="component" value="Unassembled WGS sequence"/>
</dbReference>
<dbReference type="RefSeq" id="WP_189626133.1">
    <property type="nucleotide sequence ID" value="NZ_BNAF01000005.1"/>
</dbReference>
<sequence>MRLQSVNNGNAYTRSYQYNSSGSVISDGAKQFKYNELGLPKRIDDKNNIQKVAYIYDAEGRKLIKNGIQETRHYIDGVEYLVNGTMATIDLLHTHNGLARRVGNNYLFEYFLKDHLGNTRVVHDGSANVLQQTDYYPFGLEINRKISSKTIFF</sequence>